<name>A0AAD9GX35_9STRA</name>
<organism evidence="2 3">
    <name type="scientific">Phytophthora citrophthora</name>
    <dbReference type="NCBI Taxonomy" id="4793"/>
    <lineage>
        <taxon>Eukaryota</taxon>
        <taxon>Sar</taxon>
        <taxon>Stramenopiles</taxon>
        <taxon>Oomycota</taxon>
        <taxon>Peronosporomycetes</taxon>
        <taxon>Peronosporales</taxon>
        <taxon>Peronosporaceae</taxon>
        <taxon>Phytophthora</taxon>
    </lineage>
</organism>
<dbReference type="Proteomes" id="UP001259832">
    <property type="component" value="Unassembled WGS sequence"/>
</dbReference>
<evidence type="ECO:0000313" key="2">
    <source>
        <dbReference type="EMBL" id="KAK1946140.1"/>
    </source>
</evidence>
<sequence length="136" mass="15601">MEPHKPVTTKQASTTVARLLQWKKRNDANREVKAQLQEDKRMEEEEHFLSTIKTLPLGQVQAAVLRNYRAANTLRWKKLVLQTLAEQQQLDEEEAEFGYTASKVFTFDLSGGEEVQNVVRSNNEPAKESSRSAEKQ</sequence>
<reference evidence="2" key="1">
    <citation type="submission" date="2023-08" db="EMBL/GenBank/DDBJ databases">
        <title>Reference Genome Resource for the Citrus Pathogen Phytophthora citrophthora.</title>
        <authorList>
            <person name="Moller H."/>
            <person name="Coetzee B."/>
            <person name="Rose L.J."/>
            <person name="Van Niekerk J.M."/>
        </authorList>
    </citation>
    <scope>NUCLEOTIDE SEQUENCE</scope>
    <source>
        <strain evidence="2">STE-U-9442</strain>
    </source>
</reference>
<feature type="region of interest" description="Disordered" evidence="1">
    <location>
        <begin position="116"/>
        <end position="136"/>
    </location>
</feature>
<dbReference type="EMBL" id="JASMQC010000004">
    <property type="protein sequence ID" value="KAK1946140.1"/>
    <property type="molecule type" value="Genomic_DNA"/>
</dbReference>
<feature type="compositionally biased region" description="Basic and acidic residues" evidence="1">
    <location>
        <begin position="125"/>
        <end position="136"/>
    </location>
</feature>
<evidence type="ECO:0000313" key="3">
    <source>
        <dbReference type="Proteomes" id="UP001259832"/>
    </source>
</evidence>
<proteinExistence type="predicted"/>
<protein>
    <submittedName>
        <fullName evidence="2">Uncharacterized protein</fullName>
    </submittedName>
</protein>
<keyword evidence="3" id="KW-1185">Reference proteome</keyword>
<accession>A0AAD9GX35</accession>
<evidence type="ECO:0000256" key="1">
    <source>
        <dbReference type="SAM" id="MobiDB-lite"/>
    </source>
</evidence>
<dbReference type="AlphaFoldDB" id="A0AAD9GX35"/>
<comment type="caution">
    <text evidence="2">The sequence shown here is derived from an EMBL/GenBank/DDBJ whole genome shotgun (WGS) entry which is preliminary data.</text>
</comment>
<gene>
    <name evidence="2" type="ORF">P3T76_003188</name>
</gene>